<sequence length="33" mass="3850">MLQEYLVVGKDGPEYVEDAYVTYFPISFDGYKI</sequence>
<organism evidence="1 2">
    <name type="scientific">Carya illinoinensis</name>
    <name type="common">Pecan</name>
    <dbReference type="NCBI Taxonomy" id="32201"/>
    <lineage>
        <taxon>Eukaryota</taxon>
        <taxon>Viridiplantae</taxon>
        <taxon>Streptophyta</taxon>
        <taxon>Embryophyta</taxon>
        <taxon>Tracheophyta</taxon>
        <taxon>Spermatophyta</taxon>
        <taxon>Magnoliopsida</taxon>
        <taxon>eudicotyledons</taxon>
        <taxon>Gunneridae</taxon>
        <taxon>Pentapetalae</taxon>
        <taxon>rosids</taxon>
        <taxon>fabids</taxon>
        <taxon>Fagales</taxon>
        <taxon>Juglandaceae</taxon>
        <taxon>Carya</taxon>
    </lineage>
</organism>
<evidence type="ECO:0000313" key="1">
    <source>
        <dbReference type="EMBL" id="KAG6645501.1"/>
    </source>
</evidence>
<keyword evidence="2" id="KW-1185">Reference proteome</keyword>
<dbReference type="Proteomes" id="UP000811609">
    <property type="component" value="Chromosome 8"/>
</dbReference>
<comment type="caution">
    <text evidence="1">The sequence shown here is derived from an EMBL/GenBank/DDBJ whole genome shotgun (WGS) entry which is preliminary data.</text>
</comment>
<dbReference type="AlphaFoldDB" id="A0A8T1PVR1"/>
<protein>
    <submittedName>
        <fullName evidence="1">Uncharacterized protein</fullName>
    </submittedName>
</protein>
<evidence type="ECO:0000313" key="2">
    <source>
        <dbReference type="Proteomes" id="UP000811609"/>
    </source>
</evidence>
<dbReference type="EMBL" id="CM031816">
    <property type="protein sequence ID" value="KAG6645501.1"/>
    <property type="molecule type" value="Genomic_DNA"/>
</dbReference>
<name>A0A8T1PVR1_CARIL</name>
<reference evidence="1" key="1">
    <citation type="submission" date="2020-12" db="EMBL/GenBank/DDBJ databases">
        <title>WGS assembly of Carya illinoinensis cv. Pawnee.</title>
        <authorList>
            <person name="Platts A."/>
            <person name="Shu S."/>
            <person name="Wright S."/>
            <person name="Barry K."/>
            <person name="Edger P."/>
            <person name="Pires J.C."/>
            <person name="Schmutz J."/>
        </authorList>
    </citation>
    <scope>NUCLEOTIDE SEQUENCE</scope>
    <source>
        <tissue evidence="1">Leaf</tissue>
    </source>
</reference>
<gene>
    <name evidence="1" type="ORF">CIPAW_08G127000</name>
</gene>
<proteinExistence type="predicted"/>
<accession>A0A8T1PVR1</accession>